<dbReference type="RefSeq" id="WP_191158087.1">
    <property type="nucleotide sequence ID" value="NZ_JACXAI010000010.1"/>
</dbReference>
<dbReference type="EMBL" id="JACXAI010000010">
    <property type="protein sequence ID" value="MBD1380493.1"/>
    <property type="molecule type" value="Genomic_DNA"/>
</dbReference>
<dbReference type="CDD" id="cd14748">
    <property type="entry name" value="PBP2_UgpB"/>
    <property type="match status" value="1"/>
</dbReference>
<dbReference type="Pfam" id="PF01547">
    <property type="entry name" value="SBP_bac_1"/>
    <property type="match status" value="1"/>
</dbReference>
<comment type="subcellular location">
    <subcellularLocation>
        <location evidence="1">Cell envelope</location>
    </subcellularLocation>
</comment>
<evidence type="ECO:0000256" key="3">
    <source>
        <dbReference type="ARBA" id="ARBA00022448"/>
    </source>
</evidence>
<comment type="caution">
    <text evidence="6">The sequence shown here is derived from an EMBL/GenBank/DDBJ whole genome shotgun (WGS) entry which is preliminary data.</text>
</comment>
<proteinExistence type="inferred from homology"/>
<evidence type="ECO:0000313" key="7">
    <source>
        <dbReference type="Proteomes" id="UP000626844"/>
    </source>
</evidence>
<dbReference type="InterPro" id="IPR050490">
    <property type="entry name" value="Bact_solute-bd_prot1"/>
</dbReference>
<dbReference type="GO" id="GO:0030313">
    <property type="term" value="C:cell envelope"/>
    <property type="evidence" value="ECO:0007669"/>
    <property type="project" value="UniProtKB-SubCell"/>
</dbReference>
<dbReference type="AlphaFoldDB" id="A0A926RW77"/>
<name>A0A926RW77_9BACI</name>
<comment type="similarity">
    <text evidence="2">Belongs to the bacterial solute-binding protein 1 family.</text>
</comment>
<reference evidence="6" key="1">
    <citation type="submission" date="2020-09" db="EMBL/GenBank/DDBJ databases">
        <title>A novel bacterium of genus Bacillus, isolated from South China Sea.</title>
        <authorList>
            <person name="Huang H."/>
            <person name="Mo K."/>
            <person name="Hu Y."/>
        </authorList>
    </citation>
    <scope>NUCLEOTIDE SEQUENCE</scope>
    <source>
        <strain evidence="6">IB182487</strain>
    </source>
</reference>
<feature type="chain" id="PRO_5037932927" evidence="5">
    <location>
        <begin position="26"/>
        <end position="432"/>
    </location>
</feature>
<evidence type="ECO:0000313" key="6">
    <source>
        <dbReference type="EMBL" id="MBD1380493.1"/>
    </source>
</evidence>
<gene>
    <name evidence="6" type="ORF">IC621_09645</name>
</gene>
<dbReference type="PANTHER" id="PTHR43649">
    <property type="entry name" value="ARABINOSE-BINDING PROTEIN-RELATED"/>
    <property type="match status" value="1"/>
</dbReference>
<evidence type="ECO:0000256" key="1">
    <source>
        <dbReference type="ARBA" id="ARBA00004196"/>
    </source>
</evidence>
<sequence>MSFKSLIFIICISLLAACQSTSEQAGTAQEKAKDEEVTLRFYSYNLGNAAHGTGTQMLIDEFMKEHPNINIEGVPVPIAEVNSRIHADVVAGNSPDIAQMGFNAADSIVNEMKAIPLESIASEKELEEHFEGFSPNAVNLGKLNGQTYGLPFTISTPVLFYNASLFKQAGLDPNQPPKNWGEVKEYALAIKDATDASGIQIASDSYDWIIQALIASNGGQVVSDNRKEVTFGSDEAIESIKMWQDLVQSGAHSKMTYEEAKEAMFQGKIGMFLLSSAVQSTLIDSAESGGWELRSAEMPGFGEQQSRPTNSGSGLFVLSDDPVKQKAAWEFMKFVTSERGYTIITSEIGYLPLRPEIVKDPEYLQEWAEKNPLIQPNLNQLERLTPWTSYPGENYSNIEKILVEAVRKATFTDGDVKKIMQDAQLRAQDLVK</sequence>
<protein>
    <submittedName>
        <fullName evidence="6">ABC transporter substrate-binding protein</fullName>
    </submittedName>
</protein>
<dbReference type="Proteomes" id="UP000626844">
    <property type="component" value="Unassembled WGS sequence"/>
</dbReference>
<dbReference type="SUPFAM" id="SSF53850">
    <property type="entry name" value="Periplasmic binding protein-like II"/>
    <property type="match status" value="1"/>
</dbReference>
<evidence type="ECO:0000256" key="4">
    <source>
        <dbReference type="ARBA" id="ARBA00022729"/>
    </source>
</evidence>
<feature type="signal peptide" evidence="5">
    <location>
        <begin position="1"/>
        <end position="25"/>
    </location>
</feature>
<dbReference type="PROSITE" id="PS51257">
    <property type="entry name" value="PROKAR_LIPOPROTEIN"/>
    <property type="match status" value="1"/>
</dbReference>
<dbReference type="InterPro" id="IPR006059">
    <property type="entry name" value="SBP"/>
</dbReference>
<keyword evidence="4 5" id="KW-0732">Signal</keyword>
<organism evidence="6 7">
    <name type="scientific">Metabacillus arenae</name>
    <dbReference type="NCBI Taxonomy" id="2771434"/>
    <lineage>
        <taxon>Bacteria</taxon>
        <taxon>Bacillati</taxon>
        <taxon>Bacillota</taxon>
        <taxon>Bacilli</taxon>
        <taxon>Bacillales</taxon>
        <taxon>Bacillaceae</taxon>
        <taxon>Metabacillus</taxon>
    </lineage>
</organism>
<accession>A0A926RW77</accession>
<evidence type="ECO:0000256" key="5">
    <source>
        <dbReference type="SAM" id="SignalP"/>
    </source>
</evidence>
<keyword evidence="7" id="KW-1185">Reference proteome</keyword>
<dbReference type="Gene3D" id="3.40.190.10">
    <property type="entry name" value="Periplasmic binding protein-like II"/>
    <property type="match status" value="1"/>
</dbReference>
<keyword evidence="3" id="KW-0813">Transport</keyword>
<evidence type="ECO:0000256" key="2">
    <source>
        <dbReference type="ARBA" id="ARBA00008520"/>
    </source>
</evidence>
<dbReference type="PANTHER" id="PTHR43649:SF31">
    <property type="entry name" value="SN-GLYCEROL-3-PHOSPHATE-BINDING PERIPLASMIC PROTEIN UGPB"/>
    <property type="match status" value="1"/>
</dbReference>